<name>O58809_PYRHO</name>
<dbReference type="EMBL" id="BA000001">
    <property type="protein sequence ID" value="BAA30181.1"/>
    <property type="molecule type" value="Genomic_DNA"/>
</dbReference>
<dbReference type="STRING" id="70601.gene:9378041"/>
<organism evidence="2 3">
    <name type="scientific">Pyrococcus horikoshii (strain ATCC 700860 / DSM 12428 / JCM 9974 / NBRC 100139 / OT-3)</name>
    <dbReference type="NCBI Taxonomy" id="70601"/>
    <lineage>
        <taxon>Archaea</taxon>
        <taxon>Methanobacteriati</taxon>
        <taxon>Methanobacteriota</taxon>
        <taxon>Thermococci</taxon>
        <taxon>Thermococcales</taxon>
        <taxon>Thermococcaceae</taxon>
        <taxon>Pyrococcus</taxon>
    </lineage>
</organism>
<evidence type="ECO:0000313" key="3">
    <source>
        <dbReference type="Proteomes" id="UP000000752"/>
    </source>
</evidence>
<evidence type="ECO:0000313" key="2">
    <source>
        <dbReference type="EMBL" id="BAA30181.1"/>
    </source>
</evidence>
<feature type="transmembrane region" description="Helical" evidence="1">
    <location>
        <begin position="33"/>
        <end position="55"/>
    </location>
</feature>
<sequence>MLSSIKGLNISSNGARNSMFIRKLSLSVCSRNMTFPLGFKTLIISLMAFFGFGIVQKTKDEITKSKKSLGKGRSSASALKNFTLIPSCLAFSLATLSISSLPSIA</sequence>
<gene>
    <name evidence="2" type="ordered locus">PH1082</name>
</gene>
<keyword evidence="1" id="KW-0812">Transmembrane</keyword>
<keyword evidence="1" id="KW-1133">Transmembrane helix</keyword>
<reference evidence="2 3" key="1">
    <citation type="journal article" date="1998" name="DNA Res.">
        <title>Complete sequence and gene organization of the genome of a hyper-thermophilic archaebacterium, Pyrococcus horikoshii OT3.</title>
        <authorList>
            <person name="Kawarabayasi Y."/>
            <person name="Sawada M."/>
            <person name="Horikawa H."/>
            <person name="Haikawa Y."/>
            <person name="Hino Y."/>
            <person name="Yamamoto S."/>
            <person name="Sekine M."/>
            <person name="Baba S."/>
            <person name="Kosugi H."/>
            <person name="Hosoyama A."/>
            <person name="Nagai Y."/>
            <person name="Sakai M."/>
            <person name="Ogura K."/>
            <person name="Otuka R."/>
            <person name="Nakazawa H."/>
            <person name="Takamiya M."/>
            <person name="Ohfuku Y."/>
            <person name="Funahashi T."/>
            <person name="Tanaka T."/>
            <person name="Kudoh Y."/>
            <person name="Yamazaki J."/>
            <person name="Kushida N."/>
            <person name="Oguchi A."/>
            <person name="Aoki K."/>
            <person name="Nakamura Y."/>
            <person name="Robb T.F."/>
            <person name="Horikoshi K."/>
            <person name="Masuchi Y."/>
            <person name="Shizuya H."/>
            <person name="Kikuchi H."/>
        </authorList>
    </citation>
    <scope>NUCLEOTIDE SEQUENCE [LARGE SCALE GENOMIC DNA]</scope>
    <source>
        <strain evidence="3">ATCC 700860 / DSM 12428 / JCM 9974 / NBRC 100139 / OT-3</strain>
    </source>
</reference>
<dbReference type="EnsemblBacteria" id="BAA30181">
    <property type="protein sequence ID" value="BAA30181"/>
    <property type="gene ID" value="BAA30181"/>
</dbReference>
<dbReference type="Proteomes" id="UP000000752">
    <property type="component" value="Chromosome"/>
</dbReference>
<keyword evidence="1" id="KW-0472">Membrane</keyword>
<dbReference type="KEGG" id="pho:PH1082"/>
<evidence type="ECO:0000256" key="1">
    <source>
        <dbReference type="SAM" id="Phobius"/>
    </source>
</evidence>
<feature type="transmembrane region" description="Helical" evidence="1">
    <location>
        <begin position="76"/>
        <end position="98"/>
    </location>
</feature>
<accession>O58809</accession>
<dbReference type="AlphaFoldDB" id="O58809"/>
<proteinExistence type="predicted"/>
<keyword evidence="3" id="KW-1185">Reference proteome</keyword>
<protein>
    <submittedName>
        <fullName evidence="2">Uncharacterized protein</fullName>
    </submittedName>
</protein>
<dbReference type="PIR" id="G71102">
    <property type="entry name" value="G71102"/>
</dbReference>